<reference evidence="6" key="1">
    <citation type="journal article" date="2014" name="Int. J. Syst. Evol. Microbiol.">
        <title>Complete genome sequence of Corynebacterium casei LMG S-19264T (=DSM 44701T), isolated from a smear-ripened cheese.</title>
        <authorList>
            <consortium name="US DOE Joint Genome Institute (JGI-PGF)"/>
            <person name="Walter F."/>
            <person name="Albersmeier A."/>
            <person name="Kalinowski J."/>
            <person name="Ruckert C."/>
        </authorList>
    </citation>
    <scope>NUCLEOTIDE SEQUENCE</scope>
    <source>
        <strain evidence="6">CGMCC 1.15762</strain>
    </source>
</reference>
<evidence type="ECO:0000313" key="7">
    <source>
        <dbReference type="Proteomes" id="UP000617145"/>
    </source>
</evidence>
<organism evidence="6 7">
    <name type="scientific">Salipiger pallidus</name>
    <dbReference type="NCBI Taxonomy" id="1775170"/>
    <lineage>
        <taxon>Bacteria</taxon>
        <taxon>Pseudomonadati</taxon>
        <taxon>Pseudomonadota</taxon>
        <taxon>Alphaproteobacteria</taxon>
        <taxon>Rhodobacterales</taxon>
        <taxon>Roseobacteraceae</taxon>
        <taxon>Salipiger</taxon>
    </lineage>
</organism>
<evidence type="ECO:0000256" key="3">
    <source>
        <dbReference type="ARBA" id="ARBA00023315"/>
    </source>
</evidence>
<proteinExistence type="predicted"/>
<dbReference type="RefSeq" id="WP_188791462.1">
    <property type="nucleotide sequence ID" value="NZ_BMJV01000007.1"/>
</dbReference>
<dbReference type="AlphaFoldDB" id="A0A8J2ZM24"/>
<keyword evidence="4" id="KW-0812">Transmembrane</keyword>
<dbReference type="CDD" id="cd07989">
    <property type="entry name" value="LPLAT_AGPAT-like"/>
    <property type="match status" value="1"/>
</dbReference>
<name>A0A8J2ZM24_9RHOB</name>
<evidence type="ECO:0000256" key="1">
    <source>
        <dbReference type="ARBA" id="ARBA00005189"/>
    </source>
</evidence>
<dbReference type="SMART" id="SM00563">
    <property type="entry name" value="PlsC"/>
    <property type="match status" value="1"/>
</dbReference>
<gene>
    <name evidence="6" type="ORF">GCM10011415_33970</name>
</gene>
<keyword evidence="4" id="KW-1133">Transmembrane helix</keyword>
<feature type="domain" description="Phospholipid/glycerol acyltransferase" evidence="5">
    <location>
        <begin position="73"/>
        <end position="187"/>
    </location>
</feature>
<comment type="pathway">
    <text evidence="1">Lipid metabolism.</text>
</comment>
<evidence type="ECO:0000259" key="5">
    <source>
        <dbReference type="SMART" id="SM00563"/>
    </source>
</evidence>
<evidence type="ECO:0000313" key="6">
    <source>
        <dbReference type="EMBL" id="GGG81603.1"/>
    </source>
</evidence>
<dbReference type="EMBL" id="BMJV01000007">
    <property type="protein sequence ID" value="GGG81603.1"/>
    <property type="molecule type" value="Genomic_DNA"/>
</dbReference>
<protein>
    <submittedName>
        <fullName evidence="6">1-acyl-sn-glycerol-3-phosphate acyltransferase</fullName>
    </submittedName>
</protein>
<feature type="transmembrane region" description="Helical" evidence="4">
    <location>
        <begin position="12"/>
        <end position="34"/>
    </location>
</feature>
<reference evidence="6" key="2">
    <citation type="submission" date="2020-09" db="EMBL/GenBank/DDBJ databases">
        <authorList>
            <person name="Sun Q."/>
            <person name="Zhou Y."/>
        </authorList>
    </citation>
    <scope>NUCLEOTIDE SEQUENCE</scope>
    <source>
        <strain evidence="6">CGMCC 1.15762</strain>
    </source>
</reference>
<sequence length="245" mass="27139">MTYAIQWVRSLLFLVAMYGGMALVGILYAPWAIVSRRGALAACRHWCKLVCWLAGWMVGLKTEIRGTPPTDEVMVASKHQSFLDIIMIFAHVPAGRFIMKRELLWMPVLGQYAVRIGCVPVNRGKRGAAIQKMLSDVESGKSFPGQLIIYPQGTRVAPHVKVPYKVGAALLYRELGQPCVPAATNVGLFWPRKGIYRKPGRAIVEFLPRIEAGLPRDQFLPQLEAVVEEASDRLMAEAGSPKPAE</sequence>
<dbReference type="InterPro" id="IPR002123">
    <property type="entry name" value="Plipid/glycerol_acylTrfase"/>
</dbReference>
<keyword evidence="7" id="KW-1185">Reference proteome</keyword>
<dbReference type="PANTHER" id="PTHR10434">
    <property type="entry name" value="1-ACYL-SN-GLYCEROL-3-PHOSPHATE ACYLTRANSFERASE"/>
    <property type="match status" value="1"/>
</dbReference>
<dbReference type="Pfam" id="PF01553">
    <property type="entry name" value="Acyltransferase"/>
    <property type="match status" value="1"/>
</dbReference>
<evidence type="ECO:0000256" key="2">
    <source>
        <dbReference type="ARBA" id="ARBA00022679"/>
    </source>
</evidence>
<keyword evidence="3 6" id="KW-0012">Acyltransferase</keyword>
<accession>A0A8J2ZM24</accession>
<dbReference type="GO" id="GO:0003841">
    <property type="term" value="F:1-acylglycerol-3-phosphate O-acyltransferase activity"/>
    <property type="evidence" value="ECO:0007669"/>
    <property type="project" value="TreeGrafter"/>
</dbReference>
<evidence type="ECO:0000256" key="4">
    <source>
        <dbReference type="SAM" id="Phobius"/>
    </source>
</evidence>
<dbReference type="SUPFAM" id="SSF69593">
    <property type="entry name" value="Glycerol-3-phosphate (1)-acyltransferase"/>
    <property type="match status" value="1"/>
</dbReference>
<keyword evidence="4" id="KW-0472">Membrane</keyword>
<keyword evidence="2" id="KW-0808">Transferase</keyword>
<comment type="caution">
    <text evidence="6">The sequence shown here is derived from an EMBL/GenBank/DDBJ whole genome shotgun (WGS) entry which is preliminary data.</text>
</comment>
<dbReference type="PANTHER" id="PTHR10434:SF11">
    <property type="entry name" value="1-ACYL-SN-GLYCEROL-3-PHOSPHATE ACYLTRANSFERASE"/>
    <property type="match status" value="1"/>
</dbReference>
<dbReference type="GO" id="GO:0006654">
    <property type="term" value="P:phosphatidic acid biosynthetic process"/>
    <property type="evidence" value="ECO:0007669"/>
    <property type="project" value="TreeGrafter"/>
</dbReference>
<dbReference type="Proteomes" id="UP000617145">
    <property type="component" value="Unassembled WGS sequence"/>
</dbReference>